<dbReference type="GO" id="GO:0005525">
    <property type="term" value="F:GTP binding"/>
    <property type="evidence" value="ECO:0007669"/>
    <property type="project" value="UniProtKB-KW"/>
</dbReference>
<dbReference type="InterPro" id="IPR003191">
    <property type="entry name" value="Guanylate-bd/ATL_C"/>
</dbReference>
<feature type="region of interest" description="Disordered" evidence="6">
    <location>
        <begin position="1110"/>
        <end position="1135"/>
    </location>
</feature>
<keyword evidence="9" id="KW-1185">Reference proteome</keyword>
<reference evidence="8 9" key="1">
    <citation type="journal article" date="2021" name="Commun. Biol.">
        <title>The genome of Shorea leprosula (Dipterocarpaceae) highlights the ecological relevance of drought in aseasonal tropical rainforests.</title>
        <authorList>
            <person name="Ng K.K.S."/>
            <person name="Kobayashi M.J."/>
            <person name="Fawcett J.A."/>
            <person name="Hatakeyama M."/>
            <person name="Paape T."/>
            <person name="Ng C.H."/>
            <person name="Ang C.C."/>
            <person name="Tnah L.H."/>
            <person name="Lee C.T."/>
            <person name="Nishiyama T."/>
            <person name="Sese J."/>
            <person name="O'Brien M.J."/>
            <person name="Copetti D."/>
            <person name="Mohd Noor M.I."/>
            <person name="Ong R.C."/>
            <person name="Putra M."/>
            <person name="Sireger I.Z."/>
            <person name="Indrioko S."/>
            <person name="Kosugi Y."/>
            <person name="Izuno A."/>
            <person name="Isagi Y."/>
            <person name="Lee S.L."/>
            <person name="Shimizu K.K."/>
        </authorList>
    </citation>
    <scope>NUCLEOTIDE SEQUENCE [LARGE SCALE GENOMIC DNA]</scope>
    <source>
        <strain evidence="8">214</strain>
    </source>
</reference>
<keyword evidence="5" id="KW-0175">Coiled coil</keyword>
<dbReference type="InterPro" id="IPR015894">
    <property type="entry name" value="Guanylate-bd_N"/>
</dbReference>
<feature type="coiled-coil region" evidence="5">
    <location>
        <begin position="968"/>
        <end position="1048"/>
    </location>
</feature>
<evidence type="ECO:0000256" key="4">
    <source>
        <dbReference type="PROSITE-ProRule" id="PRU01052"/>
    </source>
</evidence>
<evidence type="ECO:0000259" key="7">
    <source>
        <dbReference type="PROSITE" id="PS51715"/>
    </source>
</evidence>
<dbReference type="Gene3D" id="3.40.50.300">
    <property type="entry name" value="P-loop containing nucleotide triphosphate hydrolases"/>
    <property type="match status" value="1"/>
</dbReference>
<dbReference type="AlphaFoldDB" id="A0AAV5I4W7"/>
<dbReference type="GO" id="GO:0003924">
    <property type="term" value="F:GTPase activity"/>
    <property type="evidence" value="ECO:0007669"/>
    <property type="project" value="InterPro"/>
</dbReference>
<comment type="similarity">
    <text evidence="4">Belongs to the TRAFAC class dynamin-like GTPase superfamily. GB1/RHD3 GTPase family.</text>
</comment>
<dbReference type="InterPro" id="IPR036543">
    <property type="entry name" value="Guanylate-bd_C_sf"/>
</dbReference>
<evidence type="ECO:0000256" key="6">
    <source>
        <dbReference type="SAM" id="MobiDB-lite"/>
    </source>
</evidence>
<dbReference type="InterPro" id="IPR030386">
    <property type="entry name" value="G_GB1_RHD3_dom"/>
</dbReference>
<proteinExistence type="inferred from homology"/>
<keyword evidence="2" id="KW-0378">Hydrolase</keyword>
<keyword evidence="3" id="KW-0342">GTP-binding</keyword>
<dbReference type="Proteomes" id="UP001054252">
    <property type="component" value="Unassembled WGS sequence"/>
</dbReference>
<feature type="coiled-coil region" evidence="5">
    <location>
        <begin position="678"/>
        <end position="712"/>
    </location>
</feature>
<evidence type="ECO:0000256" key="2">
    <source>
        <dbReference type="ARBA" id="ARBA00022801"/>
    </source>
</evidence>
<dbReference type="Pfam" id="PF02263">
    <property type="entry name" value="GBP"/>
    <property type="match status" value="1"/>
</dbReference>
<dbReference type="PANTHER" id="PTHR10751">
    <property type="entry name" value="GUANYLATE BINDING PROTEIN"/>
    <property type="match status" value="1"/>
</dbReference>
<dbReference type="CDD" id="cd01851">
    <property type="entry name" value="GBP"/>
    <property type="match status" value="1"/>
</dbReference>
<keyword evidence="1" id="KW-0547">Nucleotide-binding</keyword>
<organism evidence="8 9">
    <name type="scientific">Rubroshorea leprosula</name>
    <dbReference type="NCBI Taxonomy" id="152421"/>
    <lineage>
        <taxon>Eukaryota</taxon>
        <taxon>Viridiplantae</taxon>
        <taxon>Streptophyta</taxon>
        <taxon>Embryophyta</taxon>
        <taxon>Tracheophyta</taxon>
        <taxon>Spermatophyta</taxon>
        <taxon>Magnoliopsida</taxon>
        <taxon>eudicotyledons</taxon>
        <taxon>Gunneridae</taxon>
        <taxon>Pentapetalae</taxon>
        <taxon>rosids</taxon>
        <taxon>malvids</taxon>
        <taxon>Malvales</taxon>
        <taxon>Dipterocarpaceae</taxon>
        <taxon>Rubroshorea</taxon>
    </lineage>
</organism>
<sequence>MMQAPENLLTVFANPESQNPAPSSDHARPMRFVYRDENGVFKMNPEATDVLRRVKGPIAVVSVCGPACKGKSFLLNHLLGKISKFQVAPSHRQFTEGIWMWSAPVKQTALDGTEYSLLLLDMEGIDSCDQMDLYRTQIFSSVILLSSLLIYNQIGSINETALDHLSIVAELTKLIHVDESGGRTTLCELGPFSLPPIFVWLLRDFYLDLNQGKEKITPRDYLEQKLRPLPGDGNDLAVKNQIRESIRALFTDRECFGLGFPFNNGNDPQHIERISLENLHPEFQTGLDALTKYVFGRTRPKQVGGAIMTGPILAGITKYFLDALKNGSVPTISSSWQSVEESECKRAYDEATEVYLSAFDSARPPEEAFLREAHDEAVKKSLVAFNMNALGTGSARQKYEVLLHNFFTGVFEDYKRNAFREADLRCLNAIQGMEKKLQAASHVPDAKVDHVVTVLDGLVSVYEASVHGPTKWKMLCSFLQKSLQDVILNQAKKQIEQVLSENSNLLFKGRSVEDKIELLNKQLEASEKFRAEYQSHYENSIDDFKKLAGYYERRIIDLDSKCTSLEERCSSLLQTEDSARQEFLEWKRRYEELLSKKSADDCQLKSEIEVLKSRCRADGAKSAAANVKVVSAQTKANEWKEKFGVALREVEILKSNSGEAEEKTCAANGRSLPSQNEAAEWEDKYVAAVKEAKAANEKALSSQKELNEWKAKFDAADEISLSAQKELIEWKDKYCDAVREAQTANENSVSVQKEAIEWKDKFDAALREVTTLKTNYEEAEERIAATNEIALSARKEAVEWKEGYDIVVTEARAANEKVLSAQKEANEWRDKFDAVLREVAIFKSSSGEAEEKTSDANANALSAQKDATEWKDKYNSAVTEAKTALQEAATLQESVNALQMEFFGNLAEKDEEINEVAELVDAGQHFTTLSSELKAAESGIESCDLKSEDLRLHIKDLCKLYEVSKDTIESLRIEARLLVQQKTQLKEQLFSQIEKAEKHIKSLEGEKLDLLGEIEKHRLSSEGAKSKLALLEATVKEKEGEIESLLKANNKQLLNSAQVQRIALESEFTAHMAVKTAVDAPSTQIEIAQRNVDFLWQELTPNFLDEAALESQSKRPHGKRSRPEAPSECSEMAQSMDIGGVRVTKRTKSPATPHKCTMSEDVVSFSEGTEGVSGGSKVDSGNYTKFTIARLRADLAEQGFGSELRQLRSRKKKDILELYEKLVLHI</sequence>
<dbReference type="EMBL" id="BPVZ01000006">
    <property type="protein sequence ID" value="GKU93028.1"/>
    <property type="molecule type" value="Genomic_DNA"/>
</dbReference>
<comment type="caution">
    <text evidence="8">The sequence shown here is derived from an EMBL/GenBank/DDBJ whole genome shotgun (WGS) entry which is preliminary data.</text>
</comment>
<evidence type="ECO:0000256" key="1">
    <source>
        <dbReference type="ARBA" id="ARBA00022741"/>
    </source>
</evidence>
<dbReference type="Pfam" id="PF02841">
    <property type="entry name" value="GBP_C"/>
    <property type="match status" value="1"/>
</dbReference>
<name>A0AAV5I4W7_9ROSI</name>
<evidence type="ECO:0000313" key="8">
    <source>
        <dbReference type="EMBL" id="GKU93028.1"/>
    </source>
</evidence>
<accession>A0AAV5I4W7</accession>
<evidence type="ECO:0000313" key="9">
    <source>
        <dbReference type="Proteomes" id="UP001054252"/>
    </source>
</evidence>
<gene>
    <name evidence="8" type="ORF">SLEP1_g6667</name>
</gene>
<evidence type="ECO:0000256" key="5">
    <source>
        <dbReference type="SAM" id="Coils"/>
    </source>
</evidence>
<protein>
    <recommendedName>
        <fullName evidence="7">GB1/RHD3-type G domain-containing protein</fullName>
    </recommendedName>
</protein>
<dbReference type="InterPro" id="IPR027417">
    <property type="entry name" value="P-loop_NTPase"/>
</dbReference>
<dbReference type="PROSITE" id="PS51715">
    <property type="entry name" value="G_GB1_RHD3"/>
    <property type="match status" value="1"/>
</dbReference>
<evidence type="ECO:0000256" key="3">
    <source>
        <dbReference type="ARBA" id="ARBA00023134"/>
    </source>
</evidence>
<dbReference type="SUPFAM" id="SSF52540">
    <property type="entry name" value="P-loop containing nucleoside triphosphate hydrolases"/>
    <property type="match status" value="1"/>
</dbReference>
<dbReference type="SUPFAM" id="SSF48340">
    <property type="entry name" value="Interferon-induced guanylate-binding protein 1 (GBP1), C-terminal domain"/>
    <property type="match status" value="1"/>
</dbReference>
<feature type="domain" description="GB1/RHD3-type G" evidence="7">
    <location>
        <begin position="55"/>
        <end position="299"/>
    </location>
</feature>
<dbReference type="Gene3D" id="1.20.1000.10">
    <property type="entry name" value="Guanylate-binding protein, C-terminal domain"/>
    <property type="match status" value="1"/>
</dbReference>
<feature type="coiled-coil region" evidence="5">
    <location>
        <begin position="762"/>
        <end position="831"/>
    </location>
</feature>